<organism evidence="1 2">
    <name type="scientific">Stagnimonas aquatica</name>
    <dbReference type="NCBI Taxonomy" id="2689987"/>
    <lineage>
        <taxon>Bacteria</taxon>
        <taxon>Pseudomonadati</taxon>
        <taxon>Pseudomonadota</taxon>
        <taxon>Gammaproteobacteria</taxon>
        <taxon>Nevskiales</taxon>
        <taxon>Nevskiaceae</taxon>
        <taxon>Stagnimonas</taxon>
    </lineage>
</organism>
<keyword evidence="2" id="KW-1185">Reference proteome</keyword>
<evidence type="ECO:0000313" key="1">
    <source>
        <dbReference type="EMBL" id="ROH87894.1"/>
    </source>
</evidence>
<proteinExistence type="predicted"/>
<name>A0A3N0V5P6_9GAMM</name>
<dbReference type="InParanoid" id="A0A3N0V5P6"/>
<dbReference type="Proteomes" id="UP000282106">
    <property type="component" value="Unassembled WGS sequence"/>
</dbReference>
<evidence type="ECO:0000313" key="2">
    <source>
        <dbReference type="Proteomes" id="UP000282106"/>
    </source>
</evidence>
<evidence type="ECO:0008006" key="3">
    <source>
        <dbReference type="Google" id="ProtNLM"/>
    </source>
</evidence>
<dbReference type="AlphaFoldDB" id="A0A3N0V5P6"/>
<reference evidence="1 2" key="1">
    <citation type="submission" date="2018-10" db="EMBL/GenBank/DDBJ databases">
        <authorList>
            <person name="Chen W.-M."/>
        </authorList>
    </citation>
    <scope>NUCLEOTIDE SEQUENCE [LARGE SCALE GENOMIC DNA]</scope>
    <source>
        <strain evidence="1 2">THS-13</strain>
    </source>
</reference>
<protein>
    <recommendedName>
        <fullName evidence="3">Porin</fullName>
    </recommendedName>
</protein>
<gene>
    <name evidence="1" type="ORF">ED208_14400</name>
</gene>
<comment type="caution">
    <text evidence="1">The sequence shown here is derived from an EMBL/GenBank/DDBJ whole genome shotgun (WGS) entry which is preliminary data.</text>
</comment>
<dbReference type="EMBL" id="RJVO01000007">
    <property type="protein sequence ID" value="ROH87894.1"/>
    <property type="molecule type" value="Genomic_DNA"/>
</dbReference>
<sequence>MAFGASWGDAGVGVFVQSIDSVDDDFDGAAGLVIGLGDAKKAVGLEASLALSSLIDNANAPGGFGDNGSFSLKLHTALPGGAAFAVGVNTIGRFGDANDAAKSSLYAVGTKVVPVSIAGSSKNLVLNLGVGDNGFAEPGKDGVNIFGSAAFYFTQQVSLIADYTGRFTNLGVSVAPFKKYPFSITAGAINVGDRYNSGTEYAVSAGYGFKF</sequence>
<accession>A0A3N0V5P6</accession>